<evidence type="ECO:0000313" key="6">
    <source>
        <dbReference type="Proteomes" id="UP001432099"/>
    </source>
</evidence>
<evidence type="ECO:0000256" key="1">
    <source>
        <dbReference type="SAM" id="MobiDB-lite"/>
    </source>
</evidence>
<dbReference type="InterPro" id="IPR008613">
    <property type="entry name" value="Excalibur_Ca-bd_domain"/>
</dbReference>
<dbReference type="InterPro" id="IPR052159">
    <property type="entry name" value="Competence_DNA_uptake"/>
</dbReference>
<feature type="chain" id="PRO_5046222185" evidence="2">
    <location>
        <begin position="26"/>
        <end position="390"/>
    </location>
</feature>
<dbReference type="PANTHER" id="PTHR30619:SF1">
    <property type="entry name" value="RECOMBINATION PROTEIN 2"/>
    <property type="match status" value="1"/>
</dbReference>
<feature type="compositionally biased region" description="Basic and acidic residues" evidence="1">
    <location>
        <begin position="359"/>
        <end position="390"/>
    </location>
</feature>
<dbReference type="Pfam" id="PF00753">
    <property type="entry name" value="Lactamase_B"/>
    <property type="match status" value="1"/>
</dbReference>
<dbReference type="InterPro" id="IPR035681">
    <property type="entry name" value="ComA-like_MBL"/>
</dbReference>
<evidence type="ECO:0000313" key="5">
    <source>
        <dbReference type="EMBL" id="BEH90930.1"/>
    </source>
</evidence>
<dbReference type="Proteomes" id="UP001432099">
    <property type="component" value="Chromosome"/>
</dbReference>
<sequence length="390" mass="42807">MRWKLWKVSGLMVSLLVFLSGCQNAVDPVPDEKVEALEPVLEENTVVADSVEPDDVEEVPTQSTEVGKIHFINTGNSDAILIENGGEFAMIDTGDTDDDATVGAYLRQQGVTRLSYLILTHYHADHIGGADTVLRDFEVETTLVPNGDANTNVYREYIEALSMKGLKPSVPLEGATFHLGEATLTLYNTSGGHSNENNNSLVVLYEHGDDRALFTGDAEAEIEQTLEVGTVELLKVGHHGSKTSSSSSFINQLRPKYAVILTGQPNQYGHPHEETLQLFASKGILVYRTDEQGHLVFQSTGHGFETALSPGSYTPGQGRLTPETNPSNSQPPQYKDDNPNGIYDQEPTGQRESYQNCTKLREVHPDGVPKGHPAYESKHDRDKDGWACER</sequence>
<feature type="domain" description="Excalibur calcium-binding" evidence="4">
    <location>
        <begin position="353"/>
        <end position="389"/>
    </location>
</feature>
<dbReference type="GO" id="GO:0016787">
    <property type="term" value="F:hydrolase activity"/>
    <property type="evidence" value="ECO:0007669"/>
    <property type="project" value="UniProtKB-KW"/>
</dbReference>
<dbReference type="SMART" id="SM00849">
    <property type="entry name" value="Lactamase_B"/>
    <property type="match status" value="1"/>
</dbReference>
<dbReference type="InterPro" id="IPR001279">
    <property type="entry name" value="Metallo-B-lactamas"/>
</dbReference>
<dbReference type="SMART" id="SM00894">
    <property type="entry name" value="Excalibur"/>
    <property type="match status" value="1"/>
</dbReference>
<feature type="compositionally biased region" description="Polar residues" evidence="1">
    <location>
        <begin position="322"/>
        <end position="332"/>
    </location>
</feature>
<keyword evidence="2" id="KW-0732">Signal</keyword>
<dbReference type="PANTHER" id="PTHR30619">
    <property type="entry name" value="DNA INTERNALIZATION/COMPETENCE PROTEIN COMEC/REC2"/>
    <property type="match status" value="1"/>
</dbReference>
<dbReference type="PROSITE" id="PS51257">
    <property type="entry name" value="PROKAR_LIPOPROTEIN"/>
    <property type="match status" value="1"/>
</dbReference>
<name>A0ABN6ZGK9_9FIRM</name>
<dbReference type="EMBL" id="AP028127">
    <property type="protein sequence ID" value="BEH90930.1"/>
    <property type="molecule type" value="Genomic_DNA"/>
</dbReference>
<dbReference type="Pfam" id="PF05901">
    <property type="entry name" value="Excalibur"/>
    <property type="match status" value="1"/>
</dbReference>
<reference evidence="5" key="1">
    <citation type="journal article" date="2024" name="Int. J. Syst. Evol. Microbiol.">
        <title>Turicibacter faecis sp. nov., isolated from faeces of heart failure mouse model.</title>
        <authorList>
            <person name="Imamura Y."/>
            <person name="Motooka D."/>
            <person name="Nakajima Y."/>
            <person name="Ito S."/>
            <person name="Kitakaze M."/>
            <person name="Iida T."/>
            <person name="Nakamura S."/>
        </authorList>
    </citation>
    <scope>NUCLEOTIDE SEQUENCE</scope>
    <source>
        <strain evidence="5">TC023</strain>
    </source>
</reference>
<proteinExistence type="predicted"/>
<evidence type="ECO:0000259" key="3">
    <source>
        <dbReference type="SMART" id="SM00849"/>
    </source>
</evidence>
<keyword evidence="6" id="KW-1185">Reference proteome</keyword>
<dbReference type="CDD" id="cd07731">
    <property type="entry name" value="ComA-like_MBL-fold"/>
    <property type="match status" value="1"/>
</dbReference>
<accession>A0ABN6ZGK9</accession>
<dbReference type="SUPFAM" id="SSF56281">
    <property type="entry name" value="Metallo-hydrolase/oxidoreductase"/>
    <property type="match status" value="1"/>
</dbReference>
<evidence type="ECO:0000256" key="2">
    <source>
        <dbReference type="SAM" id="SignalP"/>
    </source>
</evidence>
<dbReference type="Gene3D" id="3.60.15.10">
    <property type="entry name" value="Ribonuclease Z/Hydroxyacylglutathione hydrolase-like"/>
    <property type="match status" value="1"/>
</dbReference>
<keyword evidence="5" id="KW-0378">Hydrolase</keyword>
<evidence type="ECO:0000259" key="4">
    <source>
        <dbReference type="SMART" id="SM00894"/>
    </source>
</evidence>
<feature type="compositionally biased region" description="Polar residues" evidence="1">
    <location>
        <begin position="347"/>
        <end position="358"/>
    </location>
</feature>
<feature type="signal peptide" evidence="2">
    <location>
        <begin position="1"/>
        <end position="25"/>
    </location>
</feature>
<feature type="domain" description="Metallo-beta-lactamase" evidence="3">
    <location>
        <begin position="76"/>
        <end position="264"/>
    </location>
</feature>
<organism evidence="5 6">
    <name type="scientific">Turicibacter faecis</name>
    <dbReference type="NCBI Taxonomy" id="2963365"/>
    <lineage>
        <taxon>Bacteria</taxon>
        <taxon>Bacillati</taxon>
        <taxon>Bacillota</taxon>
        <taxon>Erysipelotrichia</taxon>
        <taxon>Erysipelotrichales</taxon>
        <taxon>Turicibacteraceae</taxon>
        <taxon>Turicibacter</taxon>
    </lineage>
</organism>
<dbReference type="InterPro" id="IPR036866">
    <property type="entry name" value="RibonucZ/Hydroxyglut_hydro"/>
</dbReference>
<feature type="region of interest" description="Disordered" evidence="1">
    <location>
        <begin position="307"/>
        <end position="390"/>
    </location>
</feature>
<gene>
    <name evidence="5" type="ORF">T23_10320</name>
</gene>
<dbReference type="RefSeq" id="WP_304940771.1">
    <property type="nucleotide sequence ID" value="NZ_AP028127.1"/>
</dbReference>
<protein>
    <submittedName>
        <fullName evidence="5">MBL fold hydrolase</fullName>
    </submittedName>
</protein>